<evidence type="ECO:0000259" key="1">
    <source>
        <dbReference type="Pfam" id="PF20233"/>
    </source>
</evidence>
<protein>
    <recommendedName>
        <fullName evidence="1">DUF6590 domain-containing protein</fullName>
    </recommendedName>
</protein>
<reference evidence="2" key="1">
    <citation type="journal article" date="2023" name="Genome Biol. Evol.">
        <title>First Whole Genome Sequence and Flow Cytometry Genome Size Data for the Lichen-Forming Fungus Ramalina farinacea (Ascomycota).</title>
        <authorList>
            <person name="Llewellyn T."/>
            <person name="Mian S."/>
            <person name="Hill R."/>
            <person name="Leitch I.J."/>
            <person name="Gaya E."/>
        </authorList>
    </citation>
    <scope>NUCLEOTIDE SEQUENCE</scope>
    <source>
        <strain evidence="2">LIQ254RAFAR</strain>
    </source>
</reference>
<sequence length="209" mass="24116">MVRFQSGPQSSISKAFQKQSRDFYKPGQIMWMNHHDTYVPKPVHANMSLKDRMIIDDKNTKASSFVSITQHGVAVYTKSRPFIVVAAFADHFWAVPMFSHDHTGLAHVGDKDEHMYVRDCRHHWDKLREPDSNHEPLWTQEIAEGEKYYSRDSTVHFTEIISKRYSTEVKPAGLLTHGSIVRLLDQLGVYFNKARRLSQSVAMEEVEGP</sequence>
<keyword evidence="3" id="KW-1185">Reference proteome</keyword>
<name>A0AA43QRC3_9LECA</name>
<dbReference type="InterPro" id="IPR046497">
    <property type="entry name" value="DUF6590"/>
</dbReference>
<dbReference type="AlphaFoldDB" id="A0AA43QRC3"/>
<feature type="domain" description="DUF6590" evidence="1">
    <location>
        <begin position="21"/>
        <end position="184"/>
    </location>
</feature>
<dbReference type="EMBL" id="JAPUFD010000010">
    <property type="protein sequence ID" value="MDI1489731.1"/>
    <property type="molecule type" value="Genomic_DNA"/>
</dbReference>
<dbReference type="Pfam" id="PF20233">
    <property type="entry name" value="DUF6590"/>
    <property type="match status" value="1"/>
</dbReference>
<evidence type="ECO:0000313" key="3">
    <source>
        <dbReference type="Proteomes" id="UP001161017"/>
    </source>
</evidence>
<accession>A0AA43QRC3</accession>
<gene>
    <name evidence="2" type="ORF">OHK93_000929</name>
</gene>
<proteinExistence type="predicted"/>
<organism evidence="2 3">
    <name type="scientific">Ramalina farinacea</name>
    <dbReference type="NCBI Taxonomy" id="258253"/>
    <lineage>
        <taxon>Eukaryota</taxon>
        <taxon>Fungi</taxon>
        <taxon>Dikarya</taxon>
        <taxon>Ascomycota</taxon>
        <taxon>Pezizomycotina</taxon>
        <taxon>Lecanoromycetes</taxon>
        <taxon>OSLEUM clade</taxon>
        <taxon>Lecanoromycetidae</taxon>
        <taxon>Lecanorales</taxon>
        <taxon>Lecanorineae</taxon>
        <taxon>Ramalinaceae</taxon>
        <taxon>Ramalina</taxon>
    </lineage>
</organism>
<dbReference type="Proteomes" id="UP001161017">
    <property type="component" value="Unassembled WGS sequence"/>
</dbReference>
<comment type="caution">
    <text evidence="2">The sequence shown here is derived from an EMBL/GenBank/DDBJ whole genome shotgun (WGS) entry which is preliminary data.</text>
</comment>
<evidence type="ECO:0000313" key="2">
    <source>
        <dbReference type="EMBL" id="MDI1489731.1"/>
    </source>
</evidence>